<dbReference type="Proteomes" id="UP001221757">
    <property type="component" value="Unassembled WGS sequence"/>
</dbReference>
<dbReference type="EMBL" id="JARKIE010000027">
    <property type="protein sequence ID" value="KAJ7698000.1"/>
    <property type="molecule type" value="Genomic_DNA"/>
</dbReference>
<evidence type="ECO:0000313" key="1">
    <source>
        <dbReference type="EMBL" id="KAJ7698000.1"/>
    </source>
</evidence>
<name>A0AAD7GJR0_MYCRO</name>
<organism evidence="1 2">
    <name type="scientific">Mycena rosella</name>
    <name type="common">Pink bonnet</name>
    <name type="synonym">Agaricus rosellus</name>
    <dbReference type="NCBI Taxonomy" id="1033263"/>
    <lineage>
        <taxon>Eukaryota</taxon>
        <taxon>Fungi</taxon>
        <taxon>Dikarya</taxon>
        <taxon>Basidiomycota</taxon>
        <taxon>Agaricomycotina</taxon>
        <taxon>Agaricomycetes</taxon>
        <taxon>Agaricomycetidae</taxon>
        <taxon>Agaricales</taxon>
        <taxon>Marasmiineae</taxon>
        <taxon>Mycenaceae</taxon>
        <taxon>Mycena</taxon>
    </lineage>
</organism>
<gene>
    <name evidence="1" type="ORF">B0H17DRAFT_1129943</name>
</gene>
<evidence type="ECO:0000313" key="2">
    <source>
        <dbReference type="Proteomes" id="UP001221757"/>
    </source>
</evidence>
<proteinExistence type="predicted"/>
<protein>
    <submittedName>
        <fullName evidence="1">Uncharacterized protein</fullName>
    </submittedName>
</protein>
<keyword evidence="2" id="KW-1185">Reference proteome</keyword>
<comment type="caution">
    <text evidence="1">The sequence shown here is derived from an EMBL/GenBank/DDBJ whole genome shotgun (WGS) entry which is preliminary data.</text>
</comment>
<accession>A0AAD7GJR0</accession>
<reference evidence="1" key="1">
    <citation type="submission" date="2023-03" db="EMBL/GenBank/DDBJ databases">
        <title>Massive genome expansion in bonnet fungi (Mycena s.s.) driven by repeated elements and novel gene families across ecological guilds.</title>
        <authorList>
            <consortium name="Lawrence Berkeley National Laboratory"/>
            <person name="Harder C.B."/>
            <person name="Miyauchi S."/>
            <person name="Viragh M."/>
            <person name="Kuo A."/>
            <person name="Thoen E."/>
            <person name="Andreopoulos B."/>
            <person name="Lu D."/>
            <person name="Skrede I."/>
            <person name="Drula E."/>
            <person name="Henrissat B."/>
            <person name="Morin E."/>
            <person name="Kohler A."/>
            <person name="Barry K."/>
            <person name="LaButti K."/>
            <person name="Morin E."/>
            <person name="Salamov A."/>
            <person name="Lipzen A."/>
            <person name="Mereny Z."/>
            <person name="Hegedus B."/>
            <person name="Baldrian P."/>
            <person name="Stursova M."/>
            <person name="Weitz H."/>
            <person name="Taylor A."/>
            <person name="Grigoriev I.V."/>
            <person name="Nagy L.G."/>
            <person name="Martin F."/>
            <person name="Kauserud H."/>
        </authorList>
    </citation>
    <scope>NUCLEOTIDE SEQUENCE</scope>
    <source>
        <strain evidence="1">CBHHK067</strain>
    </source>
</reference>
<dbReference type="AlphaFoldDB" id="A0AAD7GJR0"/>
<sequence>MFALLEQFAPKDSREIANSTKTCTNVVDHYCGDSLEIPVGGYIAGVRVRAEGDPLASLTNFARFCFCQTEHSRTAGGTGNCEPAAEISTRRTTLLQEMLRRSQGLAGPVIIERASEPIAGPPRRKKPKLYKSDVKILGRVASNFRIATRPLPRSRSNSYFAGGRILQAGDLKIAR</sequence>